<sequence>MGHTASPGYAYGQLERAVRTAMSAKDRATRRRARAKASRWQDVLTGMATGSLRIGSRTPVADTPAWVTLEVVHGGFATGRFLAEVALSPAEAALCAEGPGTTERERLNLWYLTDAGLAALRAMLATESYRIEVPEDAALPTVAWLLDHGYAEAALDLIAELRPHLHRLRLAPLPGAAPRPAGALVRLSTVGEVRESLRSASTPPAITAMLETLTVWHPLFDRLVALWCDTVEGEPPRLDGTGVAGGWPCRTWPADWQQRRAEWLADYARARFRHTASTAHTHPKSNFARLHRALLACEHDSTELTGRDVGWIRRALANTITKHGEPGSEPRAALRALQAAVAARPTHAELAAALAERLGCFPADGGLPSIEPVAEDAPAHLVAKVARALEAPIEELVARNVITSADVLATVLPQIAAQLLAANFDNEQLSTLYAQTYAAFRRRRGLLLLDLEHQVRIEELPWVHAIDPLRARRPDATRAARHTLDQTVLLALSAFPQAILPNTLVRELGALAKQAGLPMPLVEEVAADIFMGTFTEKWRTAAELTSRTMAGTLYARYYDLPESWTSEPPPRKFRALANRTADDFAGLCVARAGEARPSWRFRSVAANGTVLEQSQILTTQNLAVLVHTLDLRTRLQAAAPELAAQSLTWAVTRLATRTDQHHTALQAVKNAAYAWRQALFFLSFCDLDTQRATVRHLAEQATRAGLADRFAPAVNGLAHVVEGGRFTPEGRTDNGTGRRFLGWTTGKHWCLPDVRPTSRV</sequence>
<gene>
    <name evidence="1" type="ORF">SAMN05421854_11619</name>
</gene>
<evidence type="ECO:0000313" key="1">
    <source>
        <dbReference type="EMBL" id="SFQ58722.1"/>
    </source>
</evidence>
<dbReference type="OrthoDB" id="5136203at2"/>
<organism evidence="1 2">
    <name type="scientific">Amycolatopsis rubida</name>
    <dbReference type="NCBI Taxonomy" id="112413"/>
    <lineage>
        <taxon>Bacteria</taxon>
        <taxon>Bacillati</taxon>
        <taxon>Actinomycetota</taxon>
        <taxon>Actinomycetes</taxon>
        <taxon>Pseudonocardiales</taxon>
        <taxon>Pseudonocardiaceae</taxon>
        <taxon>Amycolatopsis</taxon>
    </lineage>
</organism>
<reference evidence="1 2" key="1">
    <citation type="submission" date="2016-10" db="EMBL/GenBank/DDBJ databases">
        <authorList>
            <person name="de Groot N.N."/>
        </authorList>
    </citation>
    <scope>NUCLEOTIDE SEQUENCE [LARGE SCALE GENOMIC DNA]</scope>
    <source>
        <strain evidence="1 2">DSM 44637</strain>
    </source>
</reference>
<protein>
    <submittedName>
        <fullName evidence="1">Uncharacterized protein</fullName>
    </submittedName>
</protein>
<dbReference type="AlphaFoldDB" id="A0A1I5ZQK9"/>
<dbReference type="EMBL" id="FOWC01000016">
    <property type="protein sequence ID" value="SFQ58722.1"/>
    <property type="molecule type" value="Genomic_DNA"/>
</dbReference>
<evidence type="ECO:0000313" key="2">
    <source>
        <dbReference type="Proteomes" id="UP000199137"/>
    </source>
</evidence>
<dbReference type="Proteomes" id="UP000199137">
    <property type="component" value="Unassembled WGS sequence"/>
</dbReference>
<accession>A0A1I5ZQK9</accession>
<dbReference type="STRING" id="112413.SAMN05421854_11619"/>
<dbReference type="RefSeq" id="WP_093576468.1">
    <property type="nucleotide sequence ID" value="NZ_FOWC01000016.1"/>
</dbReference>
<name>A0A1I5ZQK9_9PSEU</name>
<proteinExistence type="predicted"/>